<dbReference type="PANTHER" id="PTHR46484">
    <property type="entry name" value="SI:CH211-171H4.5-RELATED"/>
    <property type="match status" value="1"/>
</dbReference>
<feature type="domain" description="Ig-like" evidence="1">
    <location>
        <begin position="141"/>
        <end position="231"/>
    </location>
</feature>
<keyword evidence="3" id="KW-1185">Reference proteome</keyword>
<dbReference type="InterPro" id="IPR003599">
    <property type="entry name" value="Ig_sub"/>
</dbReference>
<feature type="domain" description="Ig-like" evidence="1">
    <location>
        <begin position="238"/>
        <end position="316"/>
    </location>
</feature>
<dbReference type="SUPFAM" id="SSF48726">
    <property type="entry name" value="Immunoglobulin"/>
    <property type="match status" value="3"/>
</dbReference>
<dbReference type="InterPro" id="IPR007110">
    <property type="entry name" value="Ig-like_dom"/>
</dbReference>
<organism evidence="2 3">
    <name type="scientific">Neogobius melanostomus</name>
    <name type="common">round goby</name>
    <dbReference type="NCBI Taxonomy" id="47308"/>
    <lineage>
        <taxon>Eukaryota</taxon>
        <taxon>Metazoa</taxon>
        <taxon>Chordata</taxon>
        <taxon>Craniata</taxon>
        <taxon>Vertebrata</taxon>
        <taxon>Euteleostomi</taxon>
        <taxon>Actinopterygii</taxon>
        <taxon>Neopterygii</taxon>
        <taxon>Teleostei</taxon>
        <taxon>Neoteleostei</taxon>
        <taxon>Acanthomorphata</taxon>
        <taxon>Gobiaria</taxon>
        <taxon>Gobiiformes</taxon>
        <taxon>Gobioidei</taxon>
        <taxon>Gobiidae</taxon>
        <taxon>Benthophilinae</taxon>
        <taxon>Neogobiini</taxon>
        <taxon>Neogobius</taxon>
    </lineage>
</organism>
<dbReference type="PANTHER" id="PTHR46484:SF8">
    <property type="entry name" value="B-CELL RECEPTOR CD22-LIKE-RELATED"/>
    <property type="match status" value="1"/>
</dbReference>
<evidence type="ECO:0000313" key="3">
    <source>
        <dbReference type="Proteomes" id="UP000694523"/>
    </source>
</evidence>
<accession>A0A8C6TFF8</accession>
<dbReference type="Gene3D" id="2.60.40.10">
    <property type="entry name" value="Immunoglobulins"/>
    <property type="match status" value="3"/>
</dbReference>
<dbReference type="InterPro" id="IPR013783">
    <property type="entry name" value="Ig-like_fold"/>
</dbReference>
<proteinExistence type="predicted"/>
<reference evidence="2" key="1">
    <citation type="submission" date="2025-08" db="UniProtKB">
        <authorList>
            <consortium name="Ensembl"/>
        </authorList>
    </citation>
    <scope>IDENTIFICATION</scope>
</reference>
<name>A0A8C6TFF8_9GOBI</name>
<dbReference type="Proteomes" id="UP000694523">
    <property type="component" value="Unplaced"/>
</dbReference>
<dbReference type="AlphaFoldDB" id="A0A8C6TFF8"/>
<dbReference type="Pfam" id="PF13927">
    <property type="entry name" value="Ig_3"/>
    <property type="match status" value="1"/>
</dbReference>
<evidence type="ECO:0000313" key="2">
    <source>
        <dbReference type="Ensembl" id="ENSNMLP00000019305.1"/>
    </source>
</evidence>
<evidence type="ECO:0000259" key="1">
    <source>
        <dbReference type="PROSITE" id="PS50835"/>
    </source>
</evidence>
<sequence length="369" mass="40770">KINNESKLSLLYLSYALMKNRKEAVTINTPSPMEALSGSCLNIPCTYTRINIDPEISFKGIWYKTKSGAANVISVSGDSSKSYPMNITGNLKNRDCTTMFHDLTQRYEDKYFFRIENGPNNKATAICTNLQITVRDSPWSPSLEVSGNQTETEEVTITCSAVTPCPHAPPQLTWDLHQGTANRLEANSDGTFTTKITRKIPLATSHDQFQITCTAAYRLNGRVESANSTMTLNLTYGPKDTSVRVSPSGTLSAGQSVTLSCSSRAKPPVQNFTWFRHSSQGPVSVSKGDTFSFNFSQNIHEQYYCEAKNRAGKQASSVIHVGPGGNTSWLKGKYITTTEDKLIYSNWPTASNTLHKKNGSNTVHWTNIF</sequence>
<reference evidence="2" key="2">
    <citation type="submission" date="2025-09" db="UniProtKB">
        <authorList>
            <consortium name="Ensembl"/>
        </authorList>
    </citation>
    <scope>IDENTIFICATION</scope>
</reference>
<dbReference type="PROSITE" id="PS50835">
    <property type="entry name" value="IG_LIKE"/>
    <property type="match status" value="2"/>
</dbReference>
<dbReference type="SMART" id="SM00409">
    <property type="entry name" value="IG"/>
    <property type="match status" value="3"/>
</dbReference>
<dbReference type="InterPro" id="IPR036179">
    <property type="entry name" value="Ig-like_dom_sf"/>
</dbReference>
<protein>
    <recommendedName>
        <fullName evidence="1">Ig-like domain-containing protein</fullName>
    </recommendedName>
</protein>
<dbReference type="Ensembl" id="ENSNMLT00000021689.1">
    <property type="protein sequence ID" value="ENSNMLP00000019305.1"/>
    <property type="gene ID" value="ENSNMLG00000012654.1"/>
</dbReference>